<proteinExistence type="predicted"/>
<reference evidence="2" key="1">
    <citation type="submission" date="2025-08" db="UniProtKB">
        <authorList>
            <consortium name="Ensembl"/>
        </authorList>
    </citation>
    <scope>IDENTIFICATION</scope>
</reference>
<dbReference type="Gene3D" id="2.60.40.10">
    <property type="entry name" value="Immunoglobulins"/>
    <property type="match status" value="1"/>
</dbReference>
<evidence type="ECO:0000259" key="1">
    <source>
        <dbReference type="PROSITE" id="PS50835"/>
    </source>
</evidence>
<dbReference type="AlphaFoldDB" id="A0A3B3ZY93"/>
<dbReference type="STRING" id="409849.ENSPMGP00000009256"/>
<name>A0A3B3ZY93_9GOBI</name>
<dbReference type="InterPro" id="IPR036179">
    <property type="entry name" value="Ig-like_dom_sf"/>
</dbReference>
<dbReference type="InterPro" id="IPR013783">
    <property type="entry name" value="Ig-like_fold"/>
</dbReference>
<protein>
    <recommendedName>
        <fullName evidence="1">Ig-like domain-containing protein</fullName>
    </recommendedName>
</protein>
<dbReference type="Ensembl" id="ENSPMGT00000009870.1">
    <property type="protein sequence ID" value="ENSPMGP00000009256.1"/>
    <property type="gene ID" value="ENSPMGG00000007672.1"/>
</dbReference>
<reference evidence="2" key="2">
    <citation type="submission" date="2025-09" db="UniProtKB">
        <authorList>
            <consortium name="Ensembl"/>
        </authorList>
    </citation>
    <scope>IDENTIFICATION</scope>
</reference>
<evidence type="ECO:0000313" key="3">
    <source>
        <dbReference type="Proteomes" id="UP000261520"/>
    </source>
</evidence>
<dbReference type="Pfam" id="PF07686">
    <property type="entry name" value="V-set"/>
    <property type="match status" value="1"/>
</dbReference>
<accession>A0A3B3ZY93</accession>
<evidence type="ECO:0000313" key="2">
    <source>
        <dbReference type="Ensembl" id="ENSPMGP00000009256.1"/>
    </source>
</evidence>
<organism evidence="2 3">
    <name type="scientific">Periophthalmus magnuspinnatus</name>
    <dbReference type="NCBI Taxonomy" id="409849"/>
    <lineage>
        <taxon>Eukaryota</taxon>
        <taxon>Metazoa</taxon>
        <taxon>Chordata</taxon>
        <taxon>Craniata</taxon>
        <taxon>Vertebrata</taxon>
        <taxon>Euteleostomi</taxon>
        <taxon>Actinopterygii</taxon>
        <taxon>Neopterygii</taxon>
        <taxon>Teleostei</taxon>
        <taxon>Neoteleostei</taxon>
        <taxon>Acanthomorphata</taxon>
        <taxon>Gobiaria</taxon>
        <taxon>Gobiiformes</taxon>
        <taxon>Gobioidei</taxon>
        <taxon>Gobiidae</taxon>
        <taxon>Oxudercinae</taxon>
        <taxon>Periophthalmus</taxon>
    </lineage>
</organism>
<dbReference type="Proteomes" id="UP000261520">
    <property type="component" value="Unplaced"/>
</dbReference>
<dbReference type="SUPFAM" id="SSF48726">
    <property type="entry name" value="Immunoglobulin"/>
    <property type="match status" value="1"/>
</dbReference>
<feature type="domain" description="Ig-like" evidence="1">
    <location>
        <begin position="1"/>
        <end position="94"/>
    </location>
</feature>
<dbReference type="InterPro" id="IPR007110">
    <property type="entry name" value="Ig-like_dom"/>
</dbReference>
<dbReference type="PROSITE" id="PS50835">
    <property type="entry name" value="IG_LIKE"/>
    <property type="match status" value="1"/>
</dbReference>
<keyword evidence="3" id="KW-1185">Reference proteome</keyword>
<sequence>DVLFSDSLYCTVQTGCCEGQHRVHWFKQSEESAAGVLYSHGGSSKKCKNDTDSPTNSCVYKLPIHNVSSEQTGTYYCAVATCGQVVFGNGTRISIKSKLYLWKM</sequence>
<dbReference type="InterPro" id="IPR013106">
    <property type="entry name" value="Ig_V-set"/>
</dbReference>